<dbReference type="AlphaFoldDB" id="A0A940XVM0"/>
<dbReference type="EMBL" id="JAGPYQ010000001">
    <property type="protein sequence ID" value="MBQ0850730.1"/>
    <property type="molecule type" value="Genomic_DNA"/>
</dbReference>
<dbReference type="PROSITE" id="PS50022">
    <property type="entry name" value="FA58C_3"/>
    <property type="match status" value="2"/>
</dbReference>
<evidence type="ECO:0000313" key="3">
    <source>
        <dbReference type="EMBL" id="MBQ0850730.1"/>
    </source>
</evidence>
<proteinExistence type="predicted"/>
<evidence type="ECO:0000259" key="2">
    <source>
        <dbReference type="PROSITE" id="PS50022"/>
    </source>
</evidence>
<evidence type="ECO:0000313" key="4">
    <source>
        <dbReference type="Proteomes" id="UP000677413"/>
    </source>
</evidence>
<reference evidence="3 4" key="1">
    <citation type="submission" date="2021-04" db="EMBL/GenBank/DDBJ databases">
        <authorList>
            <person name="Tang X."/>
            <person name="Zhou X."/>
            <person name="Chen X."/>
            <person name="Cernava T."/>
            <person name="Zhang C."/>
        </authorList>
    </citation>
    <scope>NUCLEOTIDE SEQUENCE [LARGE SCALE GENOMIC DNA]</scope>
    <source>
        <strain evidence="3 4">BH-SS-21</strain>
    </source>
</reference>
<evidence type="ECO:0000256" key="1">
    <source>
        <dbReference type="SAM" id="MobiDB-lite"/>
    </source>
</evidence>
<name>A0A940XVM0_9ACTN</name>
<dbReference type="InterPro" id="IPR000421">
    <property type="entry name" value="FA58C"/>
</dbReference>
<feature type="domain" description="F5/8 type C" evidence="2">
    <location>
        <begin position="955"/>
        <end position="1087"/>
    </location>
</feature>
<feature type="region of interest" description="Disordered" evidence="1">
    <location>
        <begin position="222"/>
        <end position="243"/>
    </location>
</feature>
<dbReference type="Gene3D" id="2.60.120.260">
    <property type="entry name" value="Galactose-binding domain-like"/>
    <property type="match status" value="2"/>
</dbReference>
<dbReference type="Pfam" id="PF00754">
    <property type="entry name" value="F5_F8_type_C"/>
    <property type="match status" value="2"/>
</dbReference>
<protein>
    <submittedName>
        <fullName evidence="3">Discoidin domain-containing protein</fullName>
    </submittedName>
</protein>
<organism evidence="3 4">
    <name type="scientific">Streptomyces liliiviolaceus</name>
    <dbReference type="NCBI Taxonomy" id="2823109"/>
    <lineage>
        <taxon>Bacteria</taxon>
        <taxon>Bacillati</taxon>
        <taxon>Actinomycetota</taxon>
        <taxon>Actinomycetes</taxon>
        <taxon>Kitasatosporales</taxon>
        <taxon>Streptomycetaceae</taxon>
        <taxon>Streptomyces</taxon>
    </lineage>
</organism>
<dbReference type="SUPFAM" id="SSF49785">
    <property type="entry name" value="Galactose-binding domain-like"/>
    <property type="match status" value="2"/>
</dbReference>
<dbReference type="Proteomes" id="UP000677413">
    <property type="component" value="Unassembled WGS sequence"/>
</dbReference>
<gene>
    <name evidence="3" type="ORF">J8N05_21445</name>
</gene>
<feature type="domain" description="F5/8 type C" evidence="2">
    <location>
        <begin position="661"/>
        <end position="759"/>
    </location>
</feature>
<comment type="caution">
    <text evidence="3">The sequence shown here is derived from an EMBL/GenBank/DDBJ whole genome shotgun (WGS) entry which is preliminary data.</text>
</comment>
<keyword evidence="4" id="KW-1185">Reference proteome</keyword>
<dbReference type="InterPro" id="IPR006311">
    <property type="entry name" value="TAT_signal"/>
</dbReference>
<dbReference type="InterPro" id="IPR008979">
    <property type="entry name" value="Galactose-bd-like_sf"/>
</dbReference>
<dbReference type="PROSITE" id="PS51318">
    <property type="entry name" value="TAT"/>
    <property type="match status" value="1"/>
</dbReference>
<accession>A0A940XVM0</accession>
<sequence length="1087" mass="116052">MSGRQPHTSQPLTHPVDRTKDYRCRLTTLSGSWREAPIVSRIPAPPVARRRFVQLLGVSAGLAALPLTLGPAAAHAEDRSGGLAGRSGAAPDDVAAVYHRVLLNHTRWSEQQWDQARGYYTDKDFGFAVVLGNAVLLTHGAYDGDRAGVDEQTLRTRTLATIKHFAASNRLTGGAQWGRKLFFDTTFQSYFVLAARLLWDELDAVTRKHVDTIAREQAAYTAGLGTGDDPDSGDWTPHGLSGGYQKDTKLEEMGVYAQSLAPGAAWAADDPRHADWLAAYGTWSRNEAGLPPADLANPVRVDGVPVTANTARNLYDTFIVENHGSFGPHYQQELWRTSGRNAAHFIAAGRPMPQVLTRQPNADLLWRTLLGVMSDAGEPLMPMVADREHLYGRDVVPLAFLAQIGGDRAAARAERSLASRLEAYQAYPPEYRLAKFSGEPKYEPEARAELAISYLLHVWAAEQGRTVRPLSEADLFAHASGVTDFGAEPGLVSHQSPGAWAGAVSKPGFVKFAWQPAHDDWLFKVSGGTPMFLPTVSGKVESRRVRTYSRVRDGFDGSATVLRLGAEYAGWTSLPSGAVVYATTGVAAGEGHLEVHNLTMPGVAGLSGSRTYRFAEGSATVTAQDARPPVASPRVDDLTFARTEVRHLRMAGVRPDPTYGYSLFAFEARDGAAGTDLARAATATASSFDPGKEPALAVDGNPTSRWAVSRAERPRTDSWLAVDLGGSHSVDRVSLRWEAAAGRAYLLQGSVDGQEWTDLVSWPVPDASSRGGWLDVDGRAGLVVRDSEHPLAVYGDTVVLADGPAAPLLVEGLPDASPAALRELAGRPAPHATDGAVRAALTYGHLSLFNLSDRAIATQVAIPQSRSHLSLFEGRQTVSTSGSSYEAALDAVTAQVLAPRLSLRPLSGGRLPVGLRAEVVDASTVRLSGPSCRLRVVGPSSDAVVVVRSGRVATCTLRDTPAYPHSDLALGRTVFPTSPLPPGMSDPSAAVDGDPATAWTPGPGGRMVVDLGATQRIRGIRTRWTRGWVPGVRVEVSADGLTYTRIGRLTGTGRSRDLGADTDARYVAVVTESGAGAGARLVELSLR</sequence>